<keyword evidence="1" id="KW-0472">Membrane</keyword>
<feature type="transmembrane region" description="Helical" evidence="1">
    <location>
        <begin position="191"/>
        <end position="212"/>
    </location>
</feature>
<dbReference type="RefSeq" id="WP_198322449.1">
    <property type="nucleotide sequence ID" value="NZ_CP104311.1"/>
</dbReference>
<proteinExistence type="predicted"/>
<name>A0ABZ2F4J7_METCP</name>
<dbReference type="PANTHER" id="PTHR10361">
    <property type="entry name" value="SODIUM-BILE ACID COTRANSPORTER"/>
    <property type="match status" value="1"/>
</dbReference>
<dbReference type="PANTHER" id="PTHR10361:SF28">
    <property type="entry name" value="P3 PROTEIN-RELATED"/>
    <property type="match status" value="1"/>
</dbReference>
<protein>
    <submittedName>
        <fullName evidence="2">Bile acid:sodium symporter</fullName>
    </submittedName>
</protein>
<accession>A0ABZ2F4J7</accession>
<evidence type="ECO:0000313" key="2">
    <source>
        <dbReference type="EMBL" id="WWF02137.1"/>
    </source>
</evidence>
<dbReference type="Proteomes" id="UP001359308">
    <property type="component" value="Chromosome"/>
</dbReference>
<keyword evidence="3" id="KW-1185">Reference proteome</keyword>
<evidence type="ECO:0000313" key="3">
    <source>
        <dbReference type="Proteomes" id="UP001359308"/>
    </source>
</evidence>
<feature type="transmembrane region" description="Helical" evidence="1">
    <location>
        <begin position="151"/>
        <end position="171"/>
    </location>
</feature>
<feature type="transmembrane region" description="Helical" evidence="1">
    <location>
        <begin position="262"/>
        <end position="284"/>
    </location>
</feature>
<feature type="transmembrane region" description="Helical" evidence="1">
    <location>
        <begin position="323"/>
        <end position="346"/>
    </location>
</feature>
<sequence length="356" mass="39072">MHPKHHCVEKVAHICHRHFIWILITSYFMASLFPDFGIWIREVKLGSTTLLHGTLEFSVPSLMLSLLLFNAGLSIRTEDFKRLGRRPSVLLGGLCGNLVTPLAFLVGVSFIMSFWHNPEEAQDILVGLALIMSMPIAGASTAWTQNANGNLVLSLGLILLTTLLSPITSPLVLHTAGFVTSGDHSEDLHEFASNSVTTFLGVWVILPSLLGILMHRFVFKQSPAVAKSGIRLINYILLLLLNYSNASLTLPDALSHPDIDLIVIMLIIVILLCTLGFYTGYLIAKVFHLDRKDMASLMFGLGMNNNGAGLVLVSIAMADHSQVMLPILFYNLVQHFVASFVNSIAFRSGAESYQST</sequence>
<dbReference type="InterPro" id="IPR038770">
    <property type="entry name" value="Na+/solute_symporter_sf"/>
</dbReference>
<organism evidence="2 3">
    <name type="scientific">Methylococcus capsulatus</name>
    <dbReference type="NCBI Taxonomy" id="414"/>
    <lineage>
        <taxon>Bacteria</taxon>
        <taxon>Pseudomonadati</taxon>
        <taxon>Pseudomonadota</taxon>
        <taxon>Gammaproteobacteria</taxon>
        <taxon>Methylococcales</taxon>
        <taxon>Methylococcaceae</taxon>
        <taxon>Methylococcus</taxon>
    </lineage>
</organism>
<dbReference type="Gene3D" id="1.20.1530.20">
    <property type="match status" value="1"/>
</dbReference>
<reference evidence="2 3" key="1">
    <citation type="submission" date="2022-09" db="EMBL/GenBank/DDBJ databases">
        <authorList>
            <person name="Giprobiosintez L."/>
        </authorList>
    </citation>
    <scope>NUCLEOTIDE SEQUENCE [LARGE SCALE GENOMIC DNA]</scope>
    <source>
        <strain evidence="3">VKPM-B-12549 (GBS-15)</strain>
    </source>
</reference>
<gene>
    <name evidence="2" type="ORF">N4J17_00480</name>
</gene>
<dbReference type="Pfam" id="PF13593">
    <property type="entry name" value="SBF_like"/>
    <property type="match status" value="1"/>
</dbReference>
<dbReference type="EMBL" id="CP104311">
    <property type="protein sequence ID" value="WWF02137.1"/>
    <property type="molecule type" value="Genomic_DNA"/>
</dbReference>
<feature type="transmembrane region" description="Helical" evidence="1">
    <location>
        <begin position="20"/>
        <end position="40"/>
    </location>
</feature>
<evidence type="ECO:0000256" key="1">
    <source>
        <dbReference type="SAM" id="Phobius"/>
    </source>
</evidence>
<feature type="transmembrane region" description="Helical" evidence="1">
    <location>
        <begin position="89"/>
        <end position="112"/>
    </location>
</feature>
<feature type="transmembrane region" description="Helical" evidence="1">
    <location>
        <begin position="232"/>
        <end position="250"/>
    </location>
</feature>
<keyword evidence="1" id="KW-1133">Transmembrane helix</keyword>
<feature type="transmembrane region" description="Helical" evidence="1">
    <location>
        <begin position="296"/>
        <end position="317"/>
    </location>
</feature>
<keyword evidence="1" id="KW-0812">Transmembrane</keyword>
<dbReference type="InterPro" id="IPR004710">
    <property type="entry name" value="Bilac:Na_transpt"/>
</dbReference>
<feature type="transmembrane region" description="Helical" evidence="1">
    <location>
        <begin position="124"/>
        <end position="144"/>
    </location>
</feature>
<feature type="transmembrane region" description="Helical" evidence="1">
    <location>
        <begin position="60"/>
        <end position="77"/>
    </location>
</feature>
<dbReference type="InterPro" id="IPR016833">
    <property type="entry name" value="Put_Na-Bile_cotransptr"/>
</dbReference>